<dbReference type="OrthoDB" id="4155294at2759"/>
<dbReference type="AlphaFoldDB" id="W6Q9N6"/>
<proteinExistence type="predicted"/>
<protein>
    <submittedName>
        <fullName evidence="1">Genomic scaffold, ProqFM164S02</fullName>
    </submittedName>
</protein>
<dbReference type="Proteomes" id="UP000030686">
    <property type="component" value="Unassembled WGS sequence"/>
</dbReference>
<accession>W6Q9N6</accession>
<gene>
    <name evidence="1" type="ORF">PROQFM164_S02g001054</name>
</gene>
<dbReference type="EMBL" id="HG792016">
    <property type="protein sequence ID" value="CDM30904.1"/>
    <property type="molecule type" value="Genomic_DNA"/>
</dbReference>
<keyword evidence="2" id="KW-1185">Reference proteome</keyword>
<evidence type="ECO:0000313" key="2">
    <source>
        <dbReference type="Proteomes" id="UP000030686"/>
    </source>
</evidence>
<evidence type="ECO:0000313" key="1">
    <source>
        <dbReference type="EMBL" id="CDM30904.1"/>
    </source>
</evidence>
<reference evidence="1" key="1">
    <citation type="journal article" date="2014" name="Nat. Commun.">
        <title>Multiple recent horizontal transfers of a large genomic region in cheese making fungi.</title>
        <authorList>
            <person name="Cheeseman K."/>
            <person name="Ropars J."/>
            <person name="Renault P."/>
            <person name="Dupont J."/>
            <person name="Gouzy J."/>
            <person name="Branca A."/>
            <person name="Abraham A.L."/>
            <person name="Ceppi M."/>
            <person name="Conseiller E."/>
            <person name="Debuchy R."/>
            <person name="Malagnac F."/>
            <person name="Goarin A."/>
            <person name="Silar P."/>
            <person name="Lacoste S."/>
            <person name="Sallet E."/>
            <person name="Bensimon A."/>
            <person name="Giraud T."/>
            <person name="Brygoo Y."/>
        </authorList>
    </citation>
    <scope>NUCLEOTIDE SEQUENCE [LARGE SCALE GENOMIC DNA]</scope>
    <source>
        <strain evidence="1">FM164</strain>
    </source>
</reference>
<dbReference type="STRING" id="1365484.W6Q9N6"/>
<name>W6Q9N6_PENRF</name>
<organism evidence="1 2">
    <name type="scientific">Penicillium roqueforti (strain FM164)</name>
    <dbReference type="NCBI Taxonomy" id="1365484"/>
    <lineage>
        <taxon>Eukaryota</taxon>
        <taxon>Fungi</taxon>
        <taxon>Dikarya</taxon>
        <taxon>Ascomycota</taxon>
        <taxon>Pezizomycotina</taxon>
        <taxon>Eurotiomycetes</taxon>
        <taxon>Eurotiomycetidae</taxon>
        <taxon>Eurotiales</taxon>
        <taxon>Aspergillaceae</taxon>
        <taxon>Penicillium</taxon>
    </lineage>
</organism>
<sequence>MPMDDSQYTTLRLGVMVSSKFRRRINAFPFDKNVYHPSLSGAIIGKFTTGLTHTDITLMKLGDGVDFVNEPFGNTSTLASPFRLGDFIRMAETKRQDLVFLDSPFTGLVEGKLMSKISCVFHLTTKIRKYGSKPNGTKWGKTQLMSWWTVLMAPPSGIPIIEFWAFSVMPLEQDSTRIIA</sequence>